<evidence type="ECO:0000313" key="3">
    <source>
        <dbReference type="Proteomes" id="UP000265520"/>
    </source>
</evidence>
<sequence length="51" mass="5604">GITQRKNDDFSLSTGDFPTLGSEKDKSVHDVELQGSICRTIIDTKGSMVLY</sequence>
<organism evidence="2 3">
    <name type="scientific">Trifolium medium</name>
    <dbReference type="NCBI Taxonomy" id="97028"/>
    <lineage>
        <taxon>Eukaryota</taxon>
        <taxon>Viridiplantae</taxon>
        <taxon>Streptophyta</taxon>
        <taxon>Embryophyta</taxon>
        <taxon>Tracheophyta</taxon>
        <taxon>Spermatophyta</taxon>
        <taxon>Magnoliopsida</taxon>
        <taxon>eudicotyledons</taxon>
        <taxon>Gunneridae</taxon>
        <taxon>Pentapetalae</taxon>
        <taxon>rosids</taxon>
        <taxon>fabids</taxon>
        <taxon>Fabales</taxon>
        <taxon>Fabaceae</taxon>
        <taxon>Papilionoideae</taxon>
        <taxon>50 kb inversion clade</taxon>
        <taxon>NPAAA clade</taxon>
        <taxon>Hologalegina</taxon>
        <taxon>IRL clade</taxon>
        <taxon>Trifolieae</taxon>
        <taxon>Trifolium</taxon>
    </lineage>
</organism>
<evidence type="ECO:0000313" key="2">
    <source>
        <dbReference type="EMBL" id="MCI17386.1"/>
    </source>
</evidence>
<feature type="non-terminal residue" evidence="2">
    <location>
        <position position="1"/>
    </location>
</feature>
<dbReference type="EMBL" id="LXQA010105222">
    <property type="protein sequence ID" value="MCI17386.1"/>
    <property type="molecule type" value="Genomic_DNA"/>
</dbReference>
<dbReference type="AlphaFoldDB" id="A0A392Q1E7"/>
<evidence type="ECO:0000256" key="1">
    <source>
        <dbReference type="SAM" id="MobiDB-lite"/>
    </source>
</evidence>
<reference evidence="2 3" key="1">
    <citation type="journal article" date="2018" name="Front. Plant Sci.">
        <title>Red Clover (Trifolium pratense) and Zigzag Clover (T. medium) - A Picture of Genomic Similarities and Differences.</title>
        <authorList>
            <person name="Dluhosova J."/>
            <person name="Istvanek J."/>
            <person name="Nedelnik J."/>
            <person name="Repkova J."/>
        </authorList>
    </citation>
    <scope>NUCLEOTIDE SEQUENCE [LARGE SCALE GENOMIC DNA]</scope>
    <source>
        <strain evidence="3">cv. 10/8</strain>
        <tissue evidence="2">Leaf</tissue>
    </source>
</reference>
<protein>
    <submittedName>
        <fullName evidence="2">Putative modifier OF SNC1 1</fullName>
    </submittedName>
</protein>
<comment type="caution">
    <text evidence="2">The sequence shown here is derived from an EMBL/GenBank/DDBJ whole genome shotgun (WGS) entry which is preliminary data.</text>
</comment>
<name>A0A392Q1E7_9FABA</name>
<keyword evidence="3" id="KW-1185">Reference proteome</keyword>
<accession>A0A392Q1E7</accession>
<proteinExistence type="predicted"/>
<dbReference type="Proteomes" id="UP000265520">
    <property type="component" value="Unassembled WGS sequence"/>
</dbReference>
<feature type="region of interest" description="Disordered" evidence="1">
    <location>
        <begin position="1"/>
        <end position="25"/>
    </location>
</feature>